<gene>
    <name evidence="1" type="ORF">JG688_00007246</name>
</gene>
<keyword evidence="2" id="KW-1185">Reference proteome</keyword>
<dbReference type="AlphaFoldDB" id="A0A8J5MGI4"/>
<protein>
    <submittedName>
        <fullName evidence="1">Uncharacterized protein</fullName>
    </submittedName>
</protein>
<comment type="caution">
    <text evidence="1">The sequence shown here is derived from an EMBL/GenBank/DDBJ whole genome shotgun (WGS) entry which is preliminary data.</text>
</comment>
<evidence type="ECO:0000313" key="1">
    <source>
        <dbReference type="EMBL" id="KAG6965364.1"/>
    </source>
</evidence>
<dbReference type="EMBL" id="JAENGY010000342">
    <property type="protein sequence ID" value="KAG6965364.1"/>
    <property type="molecule type" value="Genomic_DNA"/>
</dbReference>
<accession>A0A8J5MGI4</accession>
<proteinExistence type="predicted"/>
<sequence>TTWVVKRYADVDAVQIPRDPTKWQKIRTLTLLPGVAESTGEVTPHGAFIDFLRSVREGVLVVGEAHHNNSAEGSKDNPILIDAD</sequence>
<name>A0A8J5MGI4_9STRA</name>
<organism evidence="1 2">
    <name type="scientific">Phytophthora aleatoria</name>
    <dbReference type="NCBI Taxonomy" id="2496075"/>
    <lineage>
        <taxon>Eukaryota</taxon>
        <taxon>Sar</taxon>
        <taxon>Stramenopiles</taxon>
        <taxon>Oomycota</taxon>
        <taxon>Peronosporomycetes</taxon>
        <taxon>Peronosporales</taxon>
        <taxon>Peronosporaceae</taxon>
        <taxon>Phytophthora</taxon>
    </lineage>
</organism>
<evidence type="ECO:0000313" key="2">
    <source>
        <dbReference type="Proteomes" id="UP000709295"/>
    </source>
</evidence>
<feature type="non-terminal residue" evidence="1">
    <location>
        <position position="1"/>
    </location>
</feature>
<dbReference type="Proteomes" id="UP000709295">
    <property type="component" value="Unassembled WGS sequence"/>
</dbReference>
<reference evidence="1" key="1">
    <citation type="submission" date="2021-01" db="EMBL/GenBank/DDBJ databases">
        <title>Phytophthora aleatoria, a newly-described species from Pinus radiata is distinct from Phytophthora cactorum isolates based on comparative genomics.</title>
        <authorList>
            <person name="Mcdougal R."/>
            <person name="Panda P."/>
            <person name="Williams N."/>
            <person name="Studholme D.J."/>
        </authorList>
    </citation>
    <scope>NUCLEOTIDE SEQUENCE</scope>
    <source>
        <strain evidence="1">NZFS 4037</strain>
    </source>
</reference>